<reference evidence="4" key="1">
    <citation type="submission" date="2017-01" db="EMBL/GenBank/DDBJ databases">
        <authorList>
            <person name="Varghese N."/>
            <person name="Submissions S."/>
        </authorList>
    </citation>
    <scope>NUCLEOTIDE SEQUENCE [LARGE SCALE GENOMIC DNA]</scope>
    <source>
        <strain evidence="4">UM1</strain>
    </source>
</reference>
<dbReference type="SUPFAM" id="SSF53474">
    <property type="entry name" value="alpha/beta-Hydrolases"/>
    <property type="match status" value="1"/>
</dbReference>
<gene>
    <name evidence="3" type="ORF">SAMN05421546_2306</name>
</gene>
<dbReference type="PANTHER" id="PTHR42776:SF27">
    <property type="entry name" value="DIPEPTIDYL PEPTIDASE FAMILY MEMBER 6"/>
    <property type="match status" value="1"/>
</dbReference>
<dbReference type="InterPro" id="IPR029058">
    <property type="entry name" value="AB_hydrolase_fold"/>
</dbReference>
<feature type="domain" description="Peptidase S9 prolyl oligopeptidase catalytic" evidence="2">
    <location>
        <begin position="267"/>
        <end position="470"/>
    </location>
</feature>
<evidence type="ECO:0000313" key="4">
    <source>
        <dbReference type="Proteomes" id="UP000241788"/>
    </source>
</evidence>
<dbReference type="PANTHER" id="PTHR42776">
    <property type="entry name" value="SERINE PEPTIDASE S9 FAMILY MEMBER"/>
    <property type="match status" value="1"/>
</dbReference>
<keyword evidence="1" id="KW-0378">Hydrolase</keyword>
<dbReference type="STRING" id="1604334.SAMN05421546_2306"/>
<dbReference type="Gene3D" id="2.120.10.30">
    <property type="entry name" value="TolB, C-terminal domain"/>
    <property type="match status" value="1"/>
</dbReference>
<dbReference type="InterPro" id="IPR001375">
    <property type="entry name" value="Peptidase_S9_cat"/>
</dbReference>
<dbReference type="GO" id="GO:0006508">
    <property type="term" value="P:proteolysis"/>
    <property type="evidence" value="ECO:0007669"/>
    <property type="project" value="InterPro"/>
</dbReference>
<dbReference type="OrthoDB" id="4269629at2"/>
<dbReference type="AlphaFoldDB" id="A0A1N6XPS7"/>
<dbReference type="InterPro" id="IPR002470">
    <property type="entry name" value="Peptidase_S9A"/>
</dbReference>
<accession>A0A1N6XPS7</accession>
<sequence>MRLSLGETSEEARVYEDSGLGFLADVSADGSADGSHALFLRFLSYQSARLVLVDLKDGTAQLRYPMHGEATIRAAAFSREGDRILLTTDGGSEQASVIALDTASGQPLGRFDETTPRTATGEQLVVSPDGKQLAIVFNAGDQQFIRLLYAISLKQAAEVELPLGAGRIGEYSPDGKQLAVTWRTPAHQSSVYLVDTRSGSATRLTSPEIPDAPAPALLTSIETLTSQDGLRFPVIVTRPDTNGRHPVIVDFHGGPAGSASIGWSLSASLANAYDIAYVQPNIRGSGGFGRAFEASDDGARRRDSFKDIDALVDWLRRQPWVDPDRLIVKGSSYGGYLVVQQLAEHPQRWRAGIDQFGIVDLISFMGTTTGLVRKNYLREIGDPQTDHARLVDLSPINKIEAMRTPLFIYAGANDPRVPRAQSDMLASHLQAKGVPVEYMLAPNEGHGAELPSTQRELAVRSMRFILNVLDQPSPGQPLPQH</sequence>
<dbReference type="GO" id="GO:0004252">
    <property type="term" value="F:serine-type endopeptidase activity"/>
    <property type="evidence" value="ECO:0007669"/>
    <property type="project" value="InterPro"/>
</dbReference>
<dbReference type="InterPro" id="IPR011044">
    <property type="entry name" value="Quino_amine_DH_bsu"/>
</dbReference>
<dbReference type="Pfam" id="PF00326">
    <property type="entry name" value="Peptidase_S9"/>
    <property type="match status" value="1"/>
</dbReference>
<evidence type="ECO:0000256" key="1">
    <source>
        <dbReference type="ARBA" id="ARBA00022801"/>
    </source>
</evidence>
<proteinExistence type="predicted"/>
<keyword evidence="4" id="KW-1185">Reference proteome</keyword>
<dbReference type="SUPFAM" id="SSF50969">
    <property type="entry name" value="YVTN repeat-like/Quinoprotein amine dehydrogenase"/>
    <property type="match status" value="1"/>
</dbReference>
<organism evidence="3 4">
    <name type="scientific">Solilutibacter tolerans</name>
    <dbReference type="NCBI Taxonomy" id="1604334"/>
    <lineage>
        <taxon>Bacteria</taxon>
        <taxon>Pseudomonadati</taxon>
        <taxon>Pseudomonadota</taxon>
        <taxon>Gammaproteobacteria</taxon>
        <taxon>Lysobacterales</taxon>
        <taxon>Lysobacteraceae</taxon>
        <taxon>Solilutibacter</taxon>
    </lineage>
</organism>
<protein>
    <submittedName>
        <fullName evidence="3">Prolyl oligopeptidase family protein</fullName>
    </submittedName>
</protein>
<evidence type="ECO:0000259" key="2">
    <source>
        <dbReference type="Pfam" id="PF00326"/>
    </source>
</evidence>
<dbReference type="InterPro" id="IPR011042">
    <property type="entry name" value="6-blade_b-propeller_TolB-like"/>
</dbReference>
<dbReference type="Proteomes" id="UP000241788">
    <property type="component" value="Unassembled WGS sequence"/>
</dbReference>
<dbReference type="EMBL" id="FTLW01000005">
    <property type="protein sequence ID" value="SIR04356.1"/>
    <property type="molecule type" value="Genomic_DNA"/>
</dbReference>
<name>A0A1N6XPS7_9GAMM</name>
<dbReference type="Gene3D" id="3.40.50.1820">
    <property type="entry name" value="alpha/beta hydrolase"/>
    <property type="match status" value="1"/>
</dbReference>
<evidence type="ECO:0000313" key="3">
    <source>
        <dbReference type="EMBL" id="SIR04356.1"/>
    </source>
</evidence>
<dbReference type="PRINTS" id="PR00862">
    <property type="entry name" value="PROLIGOPTASE"/>
</dbReference>
<dbReference type="RefSeq" id="WP_076588307.1">
    <property type="nucleotide sequence ID" value="NZ_FTLW01000005.1"/>
</dbReference>